<evidence type="ECO:0000313" key="2">
    <source>
        <dbReference type="EMBL" id="GBP62400.1"/>
    </source>
</evidence>
<dbReference type="EMBL" id="BGZK01000841">
    <property type="protein sequence ID" value="GBP62400.1"/>
    <property type="molecule type" value="Genomic_DNA"/>
</dbReference>
<accession>A0A4C1XH22</accession>
<feature type="region of interest" description="Disordered" evidence="1">
    <location>
        <begin position="27"/>
        <end position="54"/>
    </location>
</feature>
<comment type="caution">
    <text evidence="2">The sequence shown here is derived from an EMBL/GenBank/DDBJ whole genome shotgun (WGS) entry which is preliminary data.</text>
</comment>
<name>A0A4C1XH22_EUMVA</name>
<gene>
    <name evidence="2" type="ORF">EVAR_3102_1</name>
</gene>
<sequence>MGSEWGPGPDSGGLEWKADRTTWRMDRWWGTGSGMGPDRTWRNGRDSGGNRMKWNGEWTVERTGTDIENRTRSVDKCGDGVRIESGTGTDIENRTRSVDKCGNGVRIESGTRTDKWGRNQN</sequence>
<evidence type="ECO:0000313" key="3">
    <source>
        <dbReference type="Proteomes" id="UP000299102"/>
    </source>
</evidence>
<protein>
    <submittedName>
        <fullName evidence="2">Uncharacterized protein</fullName>
    </submittedName>
</protein>
<evidence type="ECO:0000256" key="1">
    <source>
        <dbReference type="SAM" id="MobiDB-lite"/>
    </source>
</evidence>
<dbReference type="AlphaFoldDB" id="A0A4C1XH22"/>
<proteinExistence type="predicted"/>
<reference evidence="2 3" key="1">
    <citation type="journal article" date="2019" name="Commun. Biol.">
        <title>The bagworm genome reveals a unique fibroin gene that provides high tensile strength.</title>
        <authorList>
            <person name="Kono N."/>
            <person name="Nakamura H."/>
            <person name="Ohtoshi R."/>
            <person name="Tomita M."/>
            <person name="Numata K."/>
            <person name="Arakawa K."/>
        </authorList>
    </citation>
    <scope>NUCLEOTIDE SEQUENCE [LARGE SCALE GENOMIC DNA]</scope>
</reference>
<keyword evidence="3" id="KW-1185">Reference proteome</keyword>
<organism evidence="2 3">
    <name type="scientific">Eumeta variegata</name>
    <name type="common">Bagworm moth</name>
    <name type="synonym">Eumeta japonica</name>
    <dbReference type="NCBI Taxonomy" id="151549"/>
    <lineage>
        <taxon>Eukaryota</taxon>
        <taxon>Metazoa</taxon>
        <taxon>Ecdysozoa</taxon>
        <taxon>Arthropoda</taxon>
        <taxon>Hexapoda</taxon>
        <taxon>Insecta</taxon>
        <taxon>Pterygota</taxon>
        <taxon>Neoptera</taxon>
        <taxon>Endopterygota</taxon>
        <taxon>Lepidoptera</taxon>
        <taxon>Glossata</taxon>
        <taxon>Ditrysia</taxon>
        <taxon>Tineoidea</taxon>
        <taxon>Psychidae</taxon>
        <taxon>Oiketicinae</taxon>
        <taxon>Eumeta</taxon>
    </lineage>
</organism>
<dbReference type="Proteomes" id="UP000299102">
    <property type="component" value="Unassembled WGS sequence"/>
</dbReference>